<name>A0A2P5CTI5_PARAD</name>
<feature type="compositionally biased region" description="Basic residues" evidence="1">
    <location>
        <begin position="88"/>
        <end position="101"/>
    </location>
</feature>
<dbReference type="AlphaFoldDB" id="A0A2P5CTI5"/>
<feature type="region of interest" description="Disordered" evidence="1">
    <location>
        <begin position="78"/>
        <end position="125"/>
    </location>
</feature>
<feature type="compositionally biased region" description="Basic and acidic residues" evidence="1">
    <location>
        <begin position="110"/>
        <end position="125"/>
    </location>
</feature>
<evidence type="ECO:0000313" key="3">
    <source>
        <dbReference type="Proteomes" id="UP000237105"/>
    </source>
</evidence>
<proteinExistence type="predicted"/>
<organism evidence="2 3">
    <name type="scientific">Parasponia andersonii</name>
    <name type="common">Sponia andersonii</name>
    <dbReference type="NCBI Taxonomy" id="3476"/>
    <lineage>
        <taxon>Eukaryota</taxon>
        <taxon>Viridiplantae</taxon>
        <taxon>Streptophyta</taxon>
        <taxon>Embryophyta</taxon>
        <taxon>Tracheophyta</taxon>
        <taxon>Spermatophyta</taxon>
        <taxon>Magnoliopsida</taxon>
        <taxon>eudicotyledons</taxon>
        <taxon>Gunneridae</taxon>
        <taxon>Pentapetalae</taxon>
        <taxon>rosids</taxon>
        <taxon>fabids</taxon>
        <taxon>Rosales</taxon>
        <taxon>Cannabaceae</taxon>
        <taxon>Parasponia</taxon>
    </lineage>
</organism>
<protein>
    <submittedName>
        <fullName evidence="2">Uncharacterized protein</fullName>
    </submittedName>
</protein>
<comment type="caution">
    <text evidence="2">The sequence shown here is derived from an EMBL/GenBank/DDBJ whole genome shotgun (WGS) entry which is preliminary data.</text>
</comment>
<dbReference type="Proteomes" id="UP000237105">
    <property type="component" value="Unassembled WGS sequence"/>
</dbReference>
<accession>A0A2P5CTI5</accession>
<sequence length="125" mass="14470">MLVPYAVRVNDNNYEILISIILNKGTSSVPYFILRASSSVPESKALVLKRKRTPESKFCQFVRDKEIEIEDTIFVGADRDPSPTCQPRSRKKKKKKKKKNFFSHPLFRGNDSKIKQDNHLSYHSV</sequence>
<evidence type="ECO:0000256" key="1">
    <source>
        <dbReference type="SAM" id="MobiDB-lite"/>
    </source>
</evidence>
<reference evidence="3" key="1">
    <citation type="submission" date="2016-06" db="EMBL/GenBank/DDBJ databases">
        <title>Parallel loss of symbiosis genes in relatives of nitrogen-fixing non-legume Parasponia.</title>
        <authorList>
            <person name="Van Velzen R."/>
            <person name="Holmer R."/>
            <person name="Bu F."/>
            <person name="Rutten L."/>
            <person name="Van Zeijl A."/>
            <person name="Liu W."/>
            <person name="Santuari L."/>
            <person name="Cao Q."/>
            <person name="Sharma T."/>
            <person name="Shen D."/>
            <person name="Roswanjaya Y."/>
            <person name="Wardhani T."/>
            <person name="Kalhor M.S."/>
            <person name="Jansen J."/>
            <person name="Van den Hoogen J."/>
            <person name="Gungor B."/>
            <person name="Hartog M."/>
            <person name="Hontelez J."/>
            <person name="Verver J."/>
            <person name="Yang W.-C."/>
            <person name="Schijlen E."/>
            <person name="Repin R."/>
            <person name="Schilthuizen M."/>
            <person name="Schranz E."/>
            <person name="Heidstra R."/>
            <person name="Miyata K."/>
            <person name="Fedorova E."/>
            <person name="Kohlen W."/>
            <person name="Bisseling T."/>
            <person name="Smit S."/>
            <person name="Geurts R."/>
        </authorList>
    </citation>
    <scope>NUCLEOTIDE SEQUENCE [LARGE SCALE GENOMIC DNA]</scope>
    <source>
        <strain evidence="3">cv. WU1-14</strain>
    </source>
</reference>
<evidence type="ECO:0000313" key="2">
    <source>
        <dbReference type="EMBL" id="PON64355.1"/>
    </source>
</evidence>
<keyword evidence="3" id="KW-1185">Reference proteome</keyword>
<dbReference type="EMBL" id="JXTB01000096">
    <property type="protein sequence ID" value="PON64355.1"/>
    <property type="molecule type" value="Genomic_DNA"/>
</dbReference>
<gene>
    <name evidence="2" type="ORF">PanWU01x14_124240</name>
</gene>